<evidence type="ECO:0000313" key="2">
    <source>
        <dbReference type="EMBL" id="GBP64870.1"/>
    </source>
</evidence>
<dbReference type="SUPFAM" id="SSF51905">
    <property type="entry name" value="FAD/NAD(P)-binding domain"/>
    <property type="match status" value="1"/>
</dbReference>
<dbReference type="OrthoDB" id="269227at2759"/>
<keyword evidence="3" id="KW-1185">Reference proteome</keyword>
<protein>
    <submittedName>
        <fullName evidence="2">Glucose dehydrogenase</fullName>
    </submittedName>
</protein>
<feature type="non-terminal residue" evidence="2">
    <location>
        <position position="1"/>
    </location>
</feature>
<dbReference type="PANTHER" id="PTHR11552:SF217">
    <property type="entry name" value="GLUCOSE DEHYDROGENASE [FAD, QUINONE]"/>
    <property type="match status" value="1"/>
</dbReference>
<evidence type="ECO:0000313" key="3">
    <source>
        <dbReference type="Proteomes" id="UP000299102"/>
    </source>
</evidence>
<proteinExistence type="inferred from homology"/>
<evidence type="ECO:0000256" key="1">
    <source>
        <dbReference type="ARBA" id="ARBA00010790"/>
    </source>
</evidence>
<sequence length="90" mass="9670">TCECPIVEVGPSMAQSCGSSLLLFMSVLEAFVNGRCDLADPCRRVSSVESPKDEYDFIVVGGGTAGAVVAARLSENPQWKVREIDYLKIS</sequence>
<dbReference type="PANTHER" id="PTHR11552">
    <property type="entry name" value="GLUCOSE-METHANOL-CHOLINE GMC OXIDOREDUCTASE"/>
    <property type="match status" value="1"/>
</dbReference>
<gene>
    <name evidence="2" type="primary">Gld</name>
    <name evidence="2" type="ORF">EVAR_49802_1</name>
</gene>
<dbReference type="GO" id="GO:0050660">
    <property type="term" value="F:flavin adenine dinucleotide binding"/>
    <property type="evidence" value="ECO:0007669"/>
    <property type="project" value="InterPro"/>
</dbReference>
<comment type="similarity">
    <text evidence="1">Belongs to the GMC oxidoreductase family.</text>
</comment>
<dbReference type="InterPro" id="IPR036188">
    <property type="entry name" value="FAD/NAD-bd_sf"/>
</dbReference>
<dbReference type="EMBL" id="BGZK01000912">
    <property type="protein sequence ID" value="GBP64870.1"/>
    <property type="molecule type" value="Genomic_DNA"/>
</dbReference>
<dbReference type="GO" id="GO:0016491">
    <property type="term" value="F:oxidoreductase activity"/>
    <property type="evidence" value="ECO:0007669"/>
    <property type="project" value="TreeGrafter"/>
</dbReference>
<comment type="caution">
    <text evidence="2">The sequence shown here is derived from an EMBL/GenBank/DDBJ whole genome shotgun (WGS) entry which is preliminary data.</text>
</comment>
<accession>A0A4C1XP06</accession>
<name>A0A4C1XP06_EUMVA</name>
<organism evidence="2 3">
    <name type="scientific">Eumeta variegata</name>
    <name type="common">Bagworm moth</name>
    <name type="synonym">Eumeta japonica</name>
    <dbReference type="NCBI Taxonomy" id="151549"/>
    <lineage>
        <taxon>Eukaryota</taxon>
        <taxon>Metazoa</taxon>
        <taxon>Ecdysozoa</taxon>
        <taxon>Arthropoda</taxon>
        <taxon>Hexapoda</taxon>
        <taxon>Insecta</taxon>
        <taxon>Pterygota</taxon>
        <taxon>Neoptera</taxon>
        <taxon>Endopterygota</taxon>
        <taxon>Lepidoptera</taxon>
        <taxon>Glossata</taxon>
        <taxon>Ditrysia</taxon>
        <taxon>Tineoidea</taxon>
        <taxon>Psychidae</taxon>
        <taxon>Oiketicinae</taxon>
        <taxon>Eumeta</taxon>
    </lineage>
</organism>
<dbReference type="InterPro" id="IPR012132">
    <property type="entry name" value="GMC_OxRdtase"/>
</dbReference>
<dbReference type="Proteomes" id="UP000299102">
    <property type="component" value="Unassembled WGS sequence"/>
</dbReference>
<dbReference type="Gene3D" id="3.50.50.60">
    <property type="entry name" value="FAD/NAD(P)-binding domain"/>
    <property type="match status" value="1"/>
</dbReference>
<dbReference type="AlphaFoldDB" id="A0A4C1XP06"/>
<dbReference type="STRING" id="151549.A0A4C1XP06"/>
<reference evidence="2 3" key="1">
    <citation type="journal article" date="2019" name="Commun. Biol.">
        <title>The bagworm genome reveals a unique fibroin gene that provides high tensile strength.</title>
        <authorList>
            <person name="Kono N."/>
            <person name="Nakamura H."/>
            <person name="Ohtoshi R."/>
            <person name="Tomita M."/>
            <person name="Numata K."/>
            <person name="Arakawa K."/>
        </authorList>
    </citation>
    <scope>NUCLEOTIDE SEQUENCE [LARGE SCALE GENOMIC DNA]</scope>
</reference>